<feature type="region of interest" description="Disordered" evidence="1">
    <location>
        <begin position="106"/>
        <end position="134"/>
    </location>
</feature>
<dbReference type="GeneID" id="87880651"/>
<dbReference type="RefSeq" id="XP_062722074.1">
    <property type="nucleotide sequence ID" value="XM_062861822.1"/>
</dbReference>
<sequence length="236" mass="25449">MALIIRWWACGNQASGSPSLAFLSLYRAFIRTTPLHYGQRAGVRYQTAGSVVHHQGRSSHMGSDPWRTTWGPTIMGSAIGGGARGGRGKCGLCGTVGGTDQLIGDRTNQGHDSSSISTARHVPRPPAPTSDATCQTLRPASAQQISLHAPFPGCTSCSALCRAILDSRCHLEQMPPLRRIASSTYTGYAAFSPPSLLGCLFVAPAPSVRFIRGAMREMLPRLYDSTPRLRRRCVRR</sequence>
<organism evidence="2 3">
    <name type="scientific">Chaetomium strumarium</name>
    <dbReference type="NCBI Taxonomy" id="1170767"/>
    <lineage>
        <taxon>Eukaryota</taxon>
        <taxon>Fungi</taxon>
        <taxon>Dikarya</taxon>
        <taxon>Ascomycota</taxon>
        <taxon>Pezizomycotina</taxon>
        <taxon>Sordariomycetes</taxon>
        <taxon>Sordariomycetidae</taxon>
        <taxon>Sordariales</taxon>
        <taxon>Chaetomiaceae</taxon>
        <taxon>Chaetomium</taxon>
    </lineage>
</organism>
<protein>
    <submittedName>
        <fullName evidence="2">Uncharacterized protein</fullName>
    </submittedName>
</protein>
<feature type="compositionally biased region" description="Polar residues" evidence="1">
    <location>
        <begin position="106"/>
        <end position="118"/>
    </location>
</feature>
<evidence type="ECO:0000256" key="1">
    <source>
        <dbReference type="SAM" id="MobiDB-lite"/>
    </source>
</evidence>
<evidence type="ECO:0000313" key="2">
    <source>
        <dbReference type="EMBL" id="KAK3306294.1"/>
    </source>
</evidence>
<proteinExistence type="predicted"/>
<dbReference type="Proteomes" id="UP001273166">
    <property type="component" value="Unassembled WGS sequence"/>
</dbReference>
<dbReference type="EMBL" id="JAUDZG010000003">
    <property type="protein sequence ID" value="KAK3306294.1"/>
    <property type="molecule type" value="Genomic_DNA"/>
</dbReference>
<accession>A0AAJ0GUG8</accession>
<reference evidence="2" key="1">
    <citation type="journal article" date="2023" name="Mol. Phylogenet. Evol.">
        <title>Genome-scale phylogeny and comparative genomics of the fungal order Sordariales.</title>
        <authorList>
            <person name="Hensen N."/>
            <person name="Bonometti L."/>
            <person name="Westerberg I."/>
            <person name="Brannstrom I.O."/>
            <person name="Guillou S."/>
            <person name="Cros-Aarteil S."/>
            <person name="Calhoun S."/>
            <person name="Haridas S."/>
            <person name="Kuo A."/>
            <person name="Mondo S."/>
            <person name="Pangilinan J."/>
            <person name="Riley R."/>
            <person name="LaButti K."/>
            <person name="Andreopoulos B."/>
            <person name="Lipzen A."/>
            <person name="Chen C."/>
            <person name="Yan M."/>
            <person name="Daum C."/>
            <person name="Ng V."/>
            <person name="Clum A."/>
            <person name="Steindorff A."/>
            <person name="Ohm R.A."/>
            <person name="Martin F."/>
            <person name="Silar P."/>
            <person name="Natvig D.O."/>
            <person name="Lalanne C."/>
            <person name="Gautier V."/>
            <person name="Ament-Velasquez S.L."/>
            <person name="Kruys A."/>
            <person name="Hutchinson M.I."/>
            <person name="Powell A.J."/>
            <person name="Barry K."/>
            <person name="Miller A.N."/>
            <person name="Grigoriev I.V."/>
            <person name="Debuchy R."/>
            <person name="Gladieux P."/>
            <person name="Hiltunen Thoren M."/>
            <person name="Johannesson H."/>
        </authorList>
    </citation>
    <scope>NUCLEOTIDE SEQUENCE</scope>
    <source>
        <strain evidence="2">CBS 333.67</strain>
    </source>
</reference>
<name>A0AAJ0GUG8_9PEZI</name>
<gene>
    <name evidence="2" type="ORF">B0T15DRAFT_136810</name>
</gene>
<keyword evidence="3" id="KW-1185">Reference proteome</keyword>
<comment type="caution">
    <text evidence="2">The sequence shown here is derived from an EMBL/GenBank/DDBJ whole genome shotgun (WGS) entry which is preliminary data.</text>
</comment>
<evidence type="ECO:0000313" key="3">
    <source>
        <dbReference type="Proteomes" id="UP001273166"/>
    </source>
</evidence>
<dbReference type="AlphaFoldDB" id="A0AAJ0GUG8"/>
<reference evidence="2" key="2">
    <citation type="submission" date="2023-06" db="EMBL/GenBank/DDBJ databases">
        <authorList>
            <consortium name="Lawrence Berkeley National Laboratory"/>
            <person name="Mondo S.J."/>
            <person name="Hensen N."/>
            <person name="Bonometti L."/>
            <person name="Westerberg I."/>
            <person name="Brannstrom I.O."/>
            <person name="Guillou S."/>
            <person name="Cros-Aarteil S."/>
            <person name="Calhoun S."/>
            <person name="Haridas S."/>
            <person name="Kuo A."/>
            <person name="Pangilinan J."/>
            <person name="Riley R."/>
            <person name="Labutti K."/>
            <person name="Andreopoulos B."/>
            <person name="Lipzen A."/>
            <person name="Chen C."/>
            <person name="Yanf M."/>
            <person name="Daum C."/>
            <person name="Ng V."/>
            <person name="Clum A."/>
            <person name="Steindorff A."/>
            <person name="Ohm R."/>
            <person name="Martin F."/>
            <person name="Silar P."/>
            <person name="Natvig D."/>
            <person name="Lalanne C."/>
            <person name="Gautier V."/>
            <person name="Ament-Velasquez S.L."/>
            <person name="Kruys A."/>
            <person name="Hutchinson M.I."/>
            <person name="Powell A.J."/>
            <person name="Barry K."/>
            <person name="Miller A.N."/>
            <person name="Grigoriev I.V."/>
            <person name="Debuchy R."/>
            <person name="Gladieux P."/>
            <person name="Thoren M.H."/>
            <person name="Johannesson H."/>
        </authorList>
    </citation>
    <scope>NUCLEOTIDE SEQUENCE</scope>
    <source>
        <strain evidence="2">CBS 333.67</strain>
    </source>
</reference>